<dbReference type="Pfam" id="PF18962">
    <property type="entry name" value="Por_Secre_tail"/>
    <property type="match status" value="1"/>
</dbReference>
<proteinExistence type="predicted"/>
<feature type="domain" description="Secretion system C-terminal sorting" evidence="2">
    <location>
        <begin position="391"/>
        <end position="443"/>
    </location>
</feature>
<keyword evidence="1" id="KW-0732">Signal</keyword>
<dbReference type="NCBIfam" id="TIGR04183">
    <property type="entry name" value="Por_Secre_tail"/>
    <property type="match status" value="1"/>
</dbReference>
<protein>
    <recommendedName>
        <fullName evidence="2">Secretion system C-terminal sorting domain-containing protein</fullName>
    </recommendedName>
</protein>
<feature type="chain" id="PRO_5032682170" description="Secretion system C-terminal sorting domain-containing protein" evidence="1">
    <location>
        <begin position="21"/>
        <end position="445"/>
    </location>
</feature>
<dbReference type="InterPro" id="IPR026444">
    <property type="entry name" value="Secre_tail"/>
</dbReference>
<sequence length="445" mass="47512">MKTIKIISVFIATAAVALFAQPSGYNFWDTSVNYGLTTEECFDNPNCIWELCEEDGCNVVRSGGHWFSYGDDEEVAGIINKTARTCQYCALQVETTSLPAPLKGTDTLTLGGGYYMAAKNEGIGGCTTTDWPGLRGNVESDDVSADWFDLEGCITFKYKGGTGYNLTLDAEETCTYAYPFAGIGFNWKDANPIGVNRGRVAAPDVVAGKTGVKVFYKIESAGYGTHKDNFQLEFATCALHECDNNKGTETNFAEFSAAMRKTAGYDDCWSSGCNFVFGPSNATPPGNFSAASWGRSIPFWNPDGNYASAAPMSAAKANVGLKFKWAGVTAGSVNATTGVITPPAVTEQSAKFCVKKIEWLGAGVPVLQTHAGSPIQMNLAGKTLMFAGLAKNATLELINLQGALVAKENIGPAKNSINVSRLNSGIYIVKIRGEGINLTQKIILK</sequence>
<dbReference type="AlphaFoldDB" id="A0A806KLD3"/>
<feature type="signal peptide" evidence="1">
    <location>
        <begin position="1"/>
        <end position="20"/>
    </location>
</feature>
<organism evidence="3">
    <name type="scientific">uncultured bacterium contig00152</name>
    <dbReference type="NCBI Taxonomy" id="1181591"/>
    <lineage>
        <taxon>Bacteria</taxon>
        <taxon>environmental samples</taxon>
    </lineage>
</organism>
<evidence type="ECO:0000256" key="1">
    <source>
        <dbReference type="SAM" id="SignalP"/>
    </source>
</evidence>
<evidence type="ECO:0000313" key="3">
    <source>
        <dbReference type="EMBL" id="AGS54060.1"/>
    </source>
</evidence>
<name>A0A806KLD3_9BACT</name>
<evidence type="ECO:0000259" key="2">
    <source>
        <dbReference type="Pfam" id="PF18962"/>
    </source>
</evidence>
<reference evidence="3" key="1">
    <citation type="submission" date="2012-03" db="EMBL/GenBank/DDBJ databases">
        <title>Functional metagenomics reveals considerable lignocellulase gene clusters in the gut microbiome of a wood-feeding higher termite.</title>
        <authorList>
            <person name="Liu N."/>
        </authorList>
    </citation>
    <scope>NUCLEOTIDE SEQUENCE</scope>
</reference>
<dbReference type="EMBL" id="JQ844275">
    <property type="protein sequence ID" value="AGS54060.1"/>
    <property type="molecule type" value="Genomic_DNA"/>
</dbReference>
<accession>A0A806KLD3</accession>